<name>A0ABS5PKR7_9FLAO</name>
<dbReference type="RefSeq" id="WP_213308252.1">
    <property type="nucleotide sequence ID" value="NZ_JAGYVZ010000069.1"/>
</dbReference>
<evidence type="ECO:0000313" key="2">
    <source>
        <dbReference type="EMBL" id="MBS7234263.1"/>
    </source>
</evidence>
<reference evidence="2 3" key="1">
    <citation type="journal article" date="2018" name="Int. J. Syst. Evol. Microbiol.">
        <title>Flavobacterium chryseum sp. nov. and Flavobacterium psychroterrae sp. nov., novel environmental bacteria isolated from Antarctica.</title>
        <authorList>
            <person name="Kralova S."/>
            <person name="Svec P."/>
            <person name="Busse H.J."/>
            <person name="Stankova E."/>
            <person name="Vaczi P."/>
            <person name="Sedlacek I."/>
        </authorList>
    </citation>
    <scope>NUCLEOTIDE SEQUENCE [LARGE SCALE GENOMIC DNA]</scope>
    <source>
        <strain evidence="2 3">CCM 8827</strain>
    </source>
</reference>
<evidence type="ECO:0000256" key="1">
    <source>
        <dbReference type="SAM" id="SignalP"/>
    </source>
</evidence>
<dbReference type="EMBL" id="JAGYVZ010000069">
    <property type="protein sequence ID" value="MBS7234263.1"/>
    <property type="molecule type" value="Genomic_DNA"/>
</dbReference>
<comment type="caution">
    <text evidence="2">The sequence shown here is derived from an EMBL/GenBank/DDBJ whole genome shotgun (WGS) entry which is preliminary data.</text>
</comment>
<proteinExistence type="predicted"/>
<accession>A0ABS5PKR7</accession>
<protein>
    <submittedName>
        <fullName evidence="2">Uncharacterized protein</fullName>
    </submittedName>
</protein>
<dbReference type="Proteomes" id="UP000722625">
    <property type="component" value="Unassembled WGS sequence"/>
</dbReference>
<feature type="signal peptide" evidence="1">
    <location>
        <begin position="1"/>
        <end position="20"/>
    </location>
</feature>
<feature type="chain" id="PRO_5045206229" evidence="1">
    <location>
        <begin position="21"/>
        <end position="178"/>
    </location>
</feature>
<evidence type="ECO:0000313" key="3">
    <source>
        <dbReference type="Proteomes" id="UP000722625"/>
    </source>
</evidence>
<organism evidence="2 3">
    <name type="scientific">Flavobacterium psychroterrae</name>
    <dbReference type="NCBI Taxonomy" id="2133767"/>
    <lineage>
        <taxon>Bacteria</taxon>
        <taxon>Pseudomonadati</taxon>
        <taxon>Bacteroidota</taxon>
        <taxon>Flavobacteriia</taxon>
        <taxon>Flavobacteriales</taxon>
        <taxon>Flavobacteriaceae</taxon>
        <taxon>Flavobacterium</taxon>
    </lineage>
</organism>
<sequence length="178" mass="20968">MKKVVLVIFMLFSIFGNSQNQSIINKMTESKSIADIKDVADAIVLNSKDKYDFYKIVRRSPRSDENYQYIIYTKEGMSEVEKKELSSNNCANCIIVKFSEWQKGENADLEIKGELIYDFKEVTGKYLDLVGFWTNTFYPLNSKEQVLDGYNLREYRVNKELKFNFRKNETTWTMSRGY</sequence>
<keyword evidence="1" id="KW-0732">Signal</keyword>
<gene>
    <name evidence="2" type="ORF">KHA90_25030</name>
</gene>
<keyword evidence="3" id="KW-1185">Reference proteome</keyword>